<dbReference type="Proteomes" id="UP000424673">
    <property type="component" value="Chromosome"/>
</dbReference>
<dbReference type="RefSeq" id="WP_154451337.1">
    <property type="nucleotide sequence ID" value="NZ_CP044328.1"/>
</dbReference>
<sequence length="93" mass="10820">MGVDETRKRIADARERFGDILQHFWISEGREARDFDREDTAQYGLTANSAFMIQWNKEGGSEYIPEIPHLIYEVFGRDKVLVFDLDNEVIPPS</sequence>
<reference evidence="1 2" key="2">
    <citation type="journal article" date="2021" name="AMB Express">
        <title>Isolation and characterisation of Methylocystis spp. for poly-3-hydroxybutyrate production using waste methane feedstocks.</title>
        <authorList>
            <person name="Rumah B.L."/>
            <person name="Stead C.E."/>
            <person name="Claxton Stevens B.H."/>
            <person name="Minton N.P."/>
            <person name="Grosse-Honebrink A."/>
            <person name="Zhang Y."/>
        </authorList>
    </citation>
    <scope>NUCLEOTIDE SEQUENCE [LARGE SCALE GENOMIC DNA]</scope>
    <source>
        <strain evidence="1 2">BRCS1</strain>
    </source>
</reference>
<name>A0ABX6EGM6_9HYPH</name>
<accession>A0ABX6EGM6</accession>
<evidence type="ECO:0000313" key="1">
    <source>
        <dbReference type="EMBL" id="QGM93549.1"/>
    </source>
</evidence>
<gene>
    <name evidence="1" type="ORF">F7D13_05650</name>
</gene>
<organism evidence="1 2">
    <name type="scientific">Methylocystis rosea</name>
    <dbReference type="NCBI Taxonomy" id="173366"/>
    <lineage>
        <taxon>Bacteria</taxon>
        <taxon>Pseudomonadati</taxon>
        <taxon>Pseudomonadota</taxon>
        <taxon>Alphaproteobacteria</taxon>
        <taxon>Hyphomicrobiales</taxon>
        <taxon>Methylocystaceae</taxon>
        <taxon>Methylocystis</taxon>
    </lineage>
</organism>
<protein>
    <submittedName>
        <fullName evidence="1">Uncharacterized protein</fullName>
    </submittedName>
</protein>
<keyword evidence="2" id="KW-1185">Reference proteome</keyword>
<dbReference type="InterPro" id="IPR053759">
    <property type="entry name" value="CDI_Immunity_Comp"/>
</dbReference>
<dbReference type="Gene3D" id="3.30.70.2920">
    <property type="match status" value="1"/>
</dbReference>
<dbReference type="EMBL" id="CP044328">
    <property type="protein sequence ID" value="QGM93549.1"/>
    <property type="molecule type" value="Genomic_DNA"/>
</dbReference>
<evidence type="ECO:0000313" key="2">
    <source>
        <dbReference type="Proteomes" id="UP000424673"/>
    </source>
</evidence>
<proteinExistence type="predicted"/>
<reference evidence="2" key="1">
    <citation type="submission" date="2019-09" db="EMBL/GenBank/DDBJ databases">
        <title>Isolation and complete genome sequencing of Methylocystis species.</title>
        <authorList>
            <person name="Rumah B.L."/>
            <person name="Stead C.E."/>
            <person name="Stevens B.C."/>
            <person name="Minton N.P."/>
            <person name="Grosse-Honebrink A."/>
            <person name="Zhang Y."/>
        </authorList>
    </citation>
    <scope>NUCLEOTIDE SEQUENCE [LARGE SCALE GENOMIC DNA]</scope>
    <source>
        <strain evidence="2">BRCS1</strain>
    </source>
</reference>